<evidence type="ECO:0000256" key="2">
    <source>
        <dbReference type="ARBA" id="ARBA00022448"/>
    </source>
</evidence>
<accession>A0A1F4VGK6</accession>
<dbReference type="Proteomes" id="UP000179005">
    <property type="component" value="Unassembled WGS sequence"/>
</dbReference>
<proteinExistence type="inferred from homology"/>
<dbReference type="GO" id="GO:0008320">
    <property type="term" value="F:protein transmembrane transporter activity"/>
    <property type="evidence" value="ECO:0007669"/>
    <property type="project" value="UniProtKB-UniRule"/>
</dbReference>
<dbReference type="Pfam" id="PF00584">
    <property type="entry name" value="SecE"/>
    <property type="match status" value="1"/>
</dbReference>
<sequence length="61" mass="6913">MQQVFGFLQESWSEVGKVVWPTREQAIRLTAITLAVTFGVAAFTAFFDYILNGLLTFLIQK</sequence>
<dbReference type="GO" id="GO:0006605">
    <property type="term" value="P:protein targeting"/>
    <property type="evidence" value="ECO:0007669"/>
    <property type="project" value="UniProtKB-UniRule"/>
</dbReference>
<feature type="transmembrane region" description="Helical" evidence="9">
    <location>
        <begin position="26"/>
        <end position="51"/>
    </location>
</feature>
<evidence type="ECO:0000256" key="4">
    <source>
        <dbReference type="ARBA" id="ARBA00022692"/>
    </source>
</evidence>
<gene>
    <name evidence="9" type="primary">secE</name>
    <name evidence="10" type="ORF">A2797_02490</name>
</gene>
<organism evidence="10 11">
    <name type="scientific">candidate division WWE3 bacterium RIFCSPHIGHO2_01_FULL_48_15</name>
    <dbReference type="NCBI Taxonomy" id="1802619"/>
    <lineage>
        <taxon>Bacteria</taxon>
        <taxon>Katanobacteria</taxon>
    </lineage>
</organism>
<dbReference type="EMBL" id="MEVC01000004">
    <property type="protein sequence ID" value="OGC56038.1"/>
    <property type="molecule type" value="Genomic_DNA"/>
</dbReference>
<comment type="subunit">
    <text evidence="9">Component of the Sec protein translocase complex. Heterotrimer consisting of SecY, SecE and SecG subunits. The heterotrimers can form oligomers, although 1 heterotrimer is thought to be able to translocate proteins. Interacts with the ribosome. Interacts with SecDF, and other proteins may be involved. Interacts with SecA.</text>
</comment>
<comment type="function">
    <text evidence="9">Essential subunit of the Sec protein translocation channel SecYEG. Clamps together the 2 halves of SecY. May contact the channel plug during translocation.</text>
</comment>
<keyword evidence="5 9" id="KW-0653">Protein transport</keyword>
<keyword evidence="8 9" id="KW-0472">Membrane</keyword>
<keyword evidence="6 9" id="KW-1133">Transmembrane helix</keyword>
<dbReference type="PANTHER" id="PTHR33910">
    <property type="entry name" value="PROTEIN TRANSLOCASE SUBUNIT SECE"/>
    <property type="match status" value="1"/>
</dbReference>
<dbReference type="PANTHER" id="PTHR33910:SF1">
    <property type="entry name" value="PROTEIN TRANSLOCASE SUBUNIT SECE"/>
    <property type="match status" value="1"/>
</dbReference>
<dbReference type="HAMAP" id="MF_00422">
    <property type="entry name" value="SecE"/>
    <property type="match status" value="1"/>
</dbReference>
<dbReference type="NCBIfam" id="TIGR00964">
    <property type="entry name" value="secE_bact"/>
    <property type="match status" value="1"/>
</dbReference>
<dbReference type="Gene3D" id="1.20.5.1030">
    <property type="entry name" value="Preprotein translocase secy subunit"/>
    <property type="match status" value="1"/>
</dbReference>
<dbReference type="InterPro" id="IPR001901">
    <property type="entry name" value="Translocase_SecE/Sec61-g"/>
</dbReference>
<dbReference type="GO" id="GO:0065002">
    <property type="term" value="P:intracellular protein transmembrane transport"/>
    <property type="evidence" value="ECO:0007669"/>
    <property type="project" value="UniProtKB-UniRule"/>
</dbReference>
<dbReference type="GO" id="GO:0005886">
    <property type="term" value="C:plasma membrane"/>
    <property type="evidence" value="ECO:0007669"/>
    <property type="project" value="UniProtKB-SubCell"/>
</dbReference>
<dbReference type="InterPro" id="IPR038379">
    <property type="entry name" value="SecE_sf"/>
</dbReference>
<protein>
    <recommendedName>
        <fullName evidence="9">Protein translocase subunit SecE</fullName>
    </recommendedName>
</protein>
<dbReference type="GO" id="GO:0043952">
    <property type="term" value="P:protein transport by the Sec complex"/>
    <property type="evidence" value="ECO:0007669"/>
    <property type="project" value="UniProtKB-UniRule"/>
</dbReference>
<evidence type="ECO:0000313" key="11">
    <source>
        <dbReference type="Proteomes" id="UP000179005"/>
    </source>
</evidence>
<comment type="caution">
    <text evidence="10">The sequence shown here is derived from an EMBL/GenBank/DDBJ whole genome shotgun (WGS) entry which is preliminary data.</text>
</comment>
<evidence type="ECO:0000256" key="9">
    <source>
        <dbReference type="HAMAP-Rule" id="MF_00422"/>
    </source>
</evidence>
<keyword evidence="2 9" id="KW-0813">Transport</keyword>
<evidence type="ECO:0000256" key="1">
    <source>
        <dbReference type="ARBA" id="ARBA00004370"/>
    </source>
</evidence>
<name>A0A1F4VGK6_UNCKA</name>
<reference evidence="10 11" key="1">
    <citation type="journal article" date="2016" name="Nat. Commun.">
        <title>Thousands of microbial genomes shed light on interconnected biogeochemical processes in an aquifer system.</title>
        <authorList>
            <person name="Anantharaman K."/>
            <person name="Brown C.T."/>
            <person name="Hug L.A."/>
            <person name="Sharon I."/>
            <person name="Castelle C.J."/>
            <person name="Probst A.J."/>
            <person name="Thomas B.C."/>
            <person name="Singh A."/>
            <person name="Wilkins M.J."/>
            <person name="Karaoz U."/>
            <person name="Brodie E.L."/>
            <person name="Williams K.H."/>
            <person name="Hubbard S.S."/>
            <person name="Banfield J.F."/>
        </authorList>
    </citation>
    <scope>NUCLEOTIDE SEQUENCE [LARGE SCALE GENOMIC DNA]</scope>
</reference>
<evidence type="ECO:0000313" key="10">
    <source>
        <dbReference type="EMBL" id="OGC56038.1"/>
    </source>
</evidence>
<keyword evidence="3 9" id="KW-1003">Cell membrane</keyword>
<dbReference type="InterPro" id="IPR005807">
    <property type="entry name" value="SecE_bac"/>
</dbReference>
<evidence type="ECO:0000256" key="5">
    <source>
        <dbReference type="ARBA" id="ARBA00022927"/>
    </source>
</evidence>
<comment type="similarity">
    <text evidence="9">Belongs to the SecE/SEC61-gamma family.</text>
</comment>
<dbReference type="GO" id="GO:0009306">
    <property type="term" value="P:protein secretion"/>
    <property type="evidence" value="ECO:0007669"/>
    <property type="project" value="UniProtKB-UniRule"/>
</dbReference>
<keyword evidence="7 9" id="KW-0811">Translocation</keyword>
<evidence type="ECO:0000256" key="8">
    <source>
        <dbReference type="ARBA" id="ARBA00023136"/>
    </source>
</evidence>
<keyword evidence="4 9" id="KW-0812">Transmembrane</keyword>
<dbReference type="PROSITE" id="PS01067">
    <property type="entry name" value="SECE_SEC61G"/>
    <property type="match status" value="1"/>
</dbReference>
<evidence type="ECO:0000256" key="6">
    <source>
        <dbReference type="ARBA" id="ARBA00022989"/>
    </source>
</evidence>
<dbReference type="AlphaFoldDB" id="A0A1F4VGK6"/>
<comment type="subcellular location">
    <subcellularLocation>
        <location evidence="9">Cell membrane</location>
        <topology evidence="9">Single-pass membrane protein</topology>
    </subcellularLocation>
    <subcellularLocation>
        <location evidence="1">Membrane</location>
    </subcellularLocation>
</comment>
<evidence type="ECO:0000256" key="3">
    <source>
        <dbReference type="ARBA" id="ARBA00022475"/>
    </source>
</evidence>
<dbReference type="STRING" id="1802619.A2797_02490"/>
<evidence type="ECO:0000256" key="7">
    <source>
        <dbReference type="ARBA" id="ARBA00023010"/>
    </source>
</evidence>